<keyword evidence="1" id="KW-1133">Transmembrane helix</keyword>
<name>A0ABV6RHN2_9MICO</name>
<feature type="transmembrane region" description="Helical" evidence="1">
    <location>
        <begin position="148"/>
        <end position="166"/>
    </location>
</feature>
<reference evidence="2 3" key="1">
    <citation type="submission" date="2024-09" db="EMBL/GenBank/DDBJ databases">
        <authorList>
            <person name="Sun Q."/>
            <person name="Mori K."/>
        </authorList>
    </citation>
    <scope>NUCLEOTIDE SEQUENCE [LARGE SCALE GENOMIC DNA]</scope>
    <source>
        <strain evidence="2 3">CICC 10874</strain>
    </source>
</reference>
<dbReference type="Pfam" id="PF02447">
    <property type="entry name" value="GntP_permease"/>
    <property type="match status" value="1"/>
</dbReference>
<feature type="transmembrane region" description="Helical" evidence="1">
    <location>
        <begin position="12"/>
        <end position="30"/>
    </location>
</feature>
<feature type="transmembrane region" description="Helical" evidence="1">
    <location>
        <begin position="235"/>
        <end position="256"/>
    </location>
</feature>
<dbReference type="PANTHER" id="PTHR30354:SF25">
    <property type="entry name" value="INNER MEMBRANE PERMEASE YGBN"/>
    <property type="match status" value="1"/>
</dbReference>
<dbReference type="PIRSF" id="PIRSF002746">
    <property type="entry name" value="Gluconate_transporter"/>
    <property type="match status" value="1"/>
</dbReference>
<feature type="transmembrane region" description="Helical" evidence="1">
    <location>
        <begin position="402"/>
        <end position="421"/>
    </location>
</feature>
<feature type="transmembrane region" description="Helical" evidence="1">
    <location>
        <begin position="442"/>
        <end position="465"/>
    </location>
</feature>
<feature type="transmembrane region" description="Helical" evidence="1">
    <location>
        <begin position="348"/>
        <end position="371"/>
    </location>
</feature>
<dbReference type="InterPro" id="IPR003474">
    <property type="entry name" value="Glcn_transporter"/>
</dbReference>
<feature type="transmembrane region" description="Helical" evidence="1">
    <location>
        <begin position="37"/>
        <end position="56"/>
    </location>
</feature>
<dbReference type="Proteomes" id="UP001589793">
    <property type="component" value="Unassembled WGS sequence"/>
</dbReference>
<organism evidence="2 3">
    <name type="scientific">Brachybacterium hainanense</name>
    <dbReference type="NCBI Taxonomy" id="1541174"/>
    <lineage>
        <taxon>Bacteria</taxon>
        <taxon>Bacillati</taxon>
        <taxon>Actinomycetota</taxon>
        <taxon>Actinomycetes</taxon>
        <taxon>Micrococcales</taxon>
        <taxon>Dermabacteraceae</taxon>
        <taxon>Brachybacterium</taxon>
    </lineage>
</organism>
<dbReference type="EMBL" id="JBHLSV010000032">
    <property type="protein sequence ID" value="MFC0675897.1"/>
    <property type="molecule type" value="Genomic_DNA"/>
</dbReference>
<protein>
    <submittedName>
        <fullName evidence="2">GntP family permease</fullName>
    </submittedName>
</protein>
<feature type="transmembrane region" description="Helical" evidence="1">
    <location>
        <begin position="319"/>
        <end position="342"/>
    </location>
</feature>
<feature type="transmembrane region" description="Helical" evidence="1">
    <location>
        <begin position="276"/>
        <end position="299"/>
    </location>
</feature>
<accession>A0ABV6RHN2</accession>
<sequence length="468" mass="47900">MDPIVLAERPTALLIAIAVVAIAALLLLIIKAKMHAFFALIIVSVATALAAGIGVADTVDVIIGGFSKTVGTVALLVGFGAVLGRLVEVSGGAQVLADKMLDTFGERKAPLALGVASMFYAFPIFLDAGFIVMLPIIYTVARRLRGSFMLYVLPSIGAFLTMHALTPPHPGPTAAATVMGADVGVVTIVAILIAIPTFYLAGYRLSLIIARRYLDMPVPSLLGDPADVPAEQRPAFATVILTLLLPLVLICFNTVLSTMEAGGSISSDNILYELSRLVGTTSMALMLSALVAMLALFILPQRRQGRTIGDALSSLVDDALAPVCSIILITGAGGAFGAVLTTTGIGDIVAGGLDAIGLPVIVAAFLVATAFRIAQGSATVAATTAGSIMAPAVMAMDLNPVAIAAIVVAVGAGSIGFSHVNDSGFWLIGRFCGFDTATTLKTWSVVSTAIALVAFVCASLVYVVASAL</sequence>
<dbReference type="RefSeq" id="WP_376982938.1">
    <property type="nucleotide sequence ID" value="NZ_JBHLSV010000032.1"/>
</dbReference>
<keyword evidence="3" id="KW-1185">Reference proteome</keyword>
<feature type="transmembrane region" description="Helical" evidence="1">
    <location>
        <begin position="118"/>
        <end position="141"/>
    </location>
</feature>
<gene>
    <name evidence="2" type="ORF">ACFFF6_18255</name>
</gene>
<comment type="caution">
    <text evidence="2">The sequence shown here is derived from an EMBL/GenBank/DDBJ whole genome shotgun (WGS) entry which is preliminary data.</text>
</comment>
<evidence type="ECO:0000313" key="2">
    <source>
        <dbReference type="EMBL" id="MFC0675897.1"/>
    </source>
</evidence>
<keyword evidence="1" id="KW-0812">Transmembrane</keyword>
<dbReference type="NCBIfam" id="TIGR00791">
    <property type="entry name" value="gntP"/>
    <property type="match status" value="1"/>
</dbReference>
<evidence type="ECO:0000313" key="3">
    <source>
        <dbReference type="Proteomes" id="UP001589793"/>
    </source>
</evidence>
<feature type="transmembrane region" description="Helical" evidence="1">
    <location>
        <begin position="178"/>
        <end position="202"/>
    </location>
</feature>
<dbReference type="PANTHER" id="PTHR30354">
    <property type="entry name" value="GNT FAMILY GLUCONATE TRANSPORTER"/>
    <property type="match status" value="1"/>
</dbReference>
<evidence type="ECO:0000256" key="1">
    <source>
        <dbReference type="SAM" id="Phobius"/>
    </source>
</evidence>
<keyword evidence="1" id="KW-0472">Membrane</keyword>
<proteinExistence type="predicted"/>